<dbReference type="RefSeq" id="WP_188942774.1">
    <property type="nucleotide sequence ID" value="NZ_BMNA01000005.1"/>
</dbReference>
<name>A0A917T427_9ACTN</name>
<dbReference type="Gene3D" id="2.60.40.1180">
    <property type="entry name" value="Golgi alpha-mannosidase II"/>
    <property type="match status" value="1"/>
</dbReference>
<proteinExistence type="predicted"/>
<dbReference type="InterPro" id="IPR013780">
    <property type="entry name" value="Glyco_hydro_b"/>
</dbReference>
<protein>
    <submittedName>
        <fullName evidence="2">Trehalose synthase</fullName>
    </submittedName>
</protein>
<dbReference type="InterPro" id="IPR006047">
    <property type="entry name" value="GH13_cat_dom"/>
</dbReference>
<dbReference type="EMBL" id="BMNA01000005">
    <property type="protein sequence ID" value="GGM07633.1"/>
    <property type="molecule type" value="Genomic_DNA"/>
</dbReference>
<dbReference type="AlphaFoldDB" id="A0A917T427"/>
<evidence type="ECO:0000313" key="3">
    <source>
        <dbReference type="Proteomes" id="UP000655208"/>
    </source>
</evidence>
<gene>
    <name evidence="2" type="ORF">GCM10011594_29460</name>
</gene>
<accession>A0A917T427</accession>
<dbReference type="PANTHER" id="PTHR10357">
    <property type="entry name" value="ALPHA-AMYLASE FAMILY MEMBER"/>
    <property type="match status" value="1"/>
</dbReference>
<dbReference type="PANTHER" id="PTHR10357:SF219">
    <property type="entry name" value="MALTOSE ALPHA-D-GLUCOSYLTRANSFERASE"/>
    <property type="match status" value="1"/>
</dbReference>
<dbReference type="InterPro" id="IPR017853">
    <property type="entry name" value="GH"/>
</dbReference>
<dbReference type="SUPFAM" id="SSF51445">
    <property type="entry name" value="(Trans)glycosidases"/>
    <property type="match status" value="1"/>
</dbReference>
<keyword evidence="3" id="KW-1185">Reference proteome</keyword>
<dbReference type="CDD" id="cd11334">
    <property type="entry name" value="AmyAc_TreS"/>
    <property type="match status" value="1"/>
</dbReference>
<dbReference type="Gene3D" id="3.20.20.80">
    <property type="entry name" value="Glycosidases"/>
    <property type="match status" value="1"/>
</dbReference>
<dbReference type="SMART" id="SM00642">
    <property type="entry name" value="Aamy"/>
    <property type="match status" value="1"/>
</dbReference>
<reference evidence="2" key="2">
    <citation type="submission" date="2020-09" db="EMBL/GenBank/DDBJ databases">
        <authorList>
            <person name="Sun Q."/>
            <person name="Zhou Y."/>
        </authorList>
    </citation>
    <scope>NUCLEOTIDE SEQUENCE</scope>
    <source>
        <strain evidence="2">CGMCC 4.7308</strain>
    </source>
</reference>
<dbReference type="Gene3D" id="3.90.400.10">
    <property type="entry name" value="Oligo-1,6-glucosidase, Domain 2"/>
    <property type="match status" value="1"/>
</dbReference>
<reference evidence="2" key="1">
    <citation type="journal article" date="2014" name="Int. J. Syst. Evol. Microbiol.">
        <title>Complete genome sequence of Corynebacterium casei LMG S-19264T (=DSM 44701T), isolated from a smear-ripened cheese.</title>
        <authorList>
            <consortium name="US DOE Joint Genome Institute (JGI-PGF)"/>
            <person name="Walter F."/>
            <person name="Albersmeier A."/>
            <person name="Kalinowski J."/>
            <person name="Ruckert C."/>
        </authorList>
    </citation>
    <scope>NUCLEOTIDE SEQUENCE</scope>
    <source>
        <strain evidence="2">CGMCC 4.7308</strain>
    </source>
</reference>
<dbReference type="Proteomes" id="UP000655208">
    <property type="component" value="Unassembled WGS sequence"/>
</dbReference>
<comment type="caution">
    <text evidence="2">The sequence shown here is derived from an EMBL/GenBank/DDBJ whole genome shotgun (WGS) entry which is preliminary data.</text>
</comment>
<evidence type="ECO:0000259" key="1">
    <source>
        <dbReference type="SMART" id="SM00642"/>
    </source>
</evidence>
<sequence>MSERWYKEAVVYSLQVDSFADSDGDGCGDLRGLISRLDYLARLGVTCLWLNPVHPSPLRDNGYDITDYYGIHPRLGSLGDFAELVLEARERGMRILMDLVVNHTSDEHPWFVSAQGSPDSPYRDWYVWSDTEPSDRKQGMVFPGEQEETWSWSDAAQSWYYHRFYGFQPDLNWANPAVRAEIRKVMGFWLQLGVAGFRVDAAPFILEQTVPGVASPPMDWTILDDWRSEVQWRRGDAVLLCEANVGAVDVPKYTGENPEGANDRAHMMFSFGLNARLWLALARGLAEPVVEALQSLPRLQAMAQWATFLRNHDELDLSKLTADQRAEVFAAFGPKADMRIYDRGIRRRLAPMLRGDRRHVELAYALQFSMPGSPVLRYGEELGMGEDLSLDGRESIRTPMQWDDGPNAGFSDAADPGDLVRPVVTRGPFSYRTVNVRAEQRDRDSLLRWFGELIDTVRECPEIGVGVCSVLDVPTPPSVLAHRFDAPEGSILLLHNLADGAVTVDIGRLPGTEGRPWEMFADGPYPRPAATLRNLSLNGWGYRWIRLRRGRSD</sequence>
<dbReference type="InterPro" id="IPR045857">
    <property type="entry name" value="O16G_dom_2"/>
</dbReference>
<dbReference type="GO" id="GO:0005975">
    <property type="term" value="P:carbohydrate metabolic process"/>
    <property type="evidence" value="ECO:0007669"/>
    <property type="project" value="InterPro"/>
</dbReference>
<dbReference type="Pfam" id="PF00128">
    <property type="entry name" value="Alpha-amylase"/>
    <property type="match status" value="2"/>
</dbReference>
<evidence type="ECO:0000313" key="2">
    <source>
        <dbReference type="EMBL" id="GGM07633.1"/>
    </source>
</evidence>
<feature type="domain" description="Glycosyl hydrolase family 13 catalytic" evidence="1">
    <location>
        <begin position="13"/>
        <end position="421"/>
    </location>
</feature>
<organism evidence="2 3">
    <name type="scientific">Nakamurella endophytica</name>
    <dbReference type="NCBI Taxonomy" id="1748367"/>
    <lineage>
        <taxon>Bacteria</taxon>
        <taxon>Bacillati</taxon>
        <taxon>Actinomycetota</taxon>
        <taxon>Actinomycetes</taxon>
        <taxon>Nakamurellales</taxon>
        <taxon>Nakamurellaceae</taxon>
        <taxon>Nakamurella</taxon>
    </lineage>
</organism>